<organism evidence="5 6">
    <name type="scientific">Daphnia magna</name>
    <dbReference type="NCBI Taxonomy" id="35525"/>
    <lineage>
        <taxon>Eukaryota</taxon>
        <taxon>Metazoa</taxon>
        <taxon>Ecdysozoa</taxon>
        <taxon>Arthropoda</taxon>
        <taxon>Crustacea</taxon>
        <taxon>Branchiopoda</taxon>
        <taxon>Diplostraca</taxon>
        <taxon>Cladocera</taxon>
        <taxon>Anomopoda</taxon>
        <taxon>Daphniidae</taxon>
        <taxon>Daphnia</taxon>
    </lineage>
</organism>
<dbReference type="GO" id="GO:0035861">
    <property type="term" value="C:site of double-strand break"/>
    <property type="evidence" value="ECO:0007669"/>
    <property type="project" value="TreeGrafter"/>
</dbReference>
<evidence type="ECO:0000313" key="6">
    <source>
        <dbReference type="Proteomes" id="UP000076858"/>
    </source>
</evidence>
<dbReference type="Proteomes" id="UP000076858">
    <property type="component" value="Unassembled WGS sequence"/>
</dbReference>
<dbReference type="FunFam" id="2.40.50.140:FF:000395">
    <property type="entry name" value="Replication protein A3"/>
    <property type="match status" value="1"/>
</dbReference>
<dbReference type="Gene3D" id="2.40.50.140">
    <property type="entry name" value="Nucleic acid-binding proteins"/>
    <property type="match status" value="1"/>
</dbReference>
<dbReference type="PANTHER" id="PTHR15114">
    <property type="entry name" value="REPLICATION PROTEIN A3"/>
    <property type="match status" value="1"/>
</dbReference>
<sequence length="111" mass="12629">MQFPATSTVRVLGTMLLTHEYDHKDICVMGYPQEVANNSRQFTLKTTDQKNIQVVLSQPIAEHLEGMVQVRGKFDGQRIQAQSYNKLLPELAGDFDDNTYNEAVKILRSNE</sequence>
<comment type="subcellular location">
    <subcellularLocation>
        <location evidence="1">Nucleus</location>
    </subcellularLocation>
</comment>
<evidence type="ECO:0000256" key="3">
    <source>
        <dbReference type="ARBA" id="ARBA00023242"/>
    </source>
</evidence>
<dbReference type="STRING" id="35525.A0A0P5ST08"/>
<dbReference type="GO" id="GO:0006298">
    <property type="term" value="P:mismatch repair"/>
    <property type="evidence" value="ECO:0007669"/>
    <property type="project" value="TreeGrafter"/>
</dbReference>
<evidence type="ECO:0000256" key="2">
    <source>
        <dbReference type="ARBA" id="ARBA00009761"/>
    </source>
</evidence>
<dbReference type="OrthoDB" id="188186at2759"/>
<dbReference type="GO" id="GO:0006260">
    <property type="term" value="P:DNA replication"/>
    <property type="evidence" value="ECO:0007669"/>
    <property type="project" value="InterPro"/>
</dbReference>
<protein>
    <submittedName>
        <fullName evidence="4">Replication protein A 14 kDa subunit</fullName>
    </submittedName>
</protein>
<dbReference type="GO" id="GO:0006284">
    <property type="term" value="P:base-excision repair"/>
    <property type="evidence" value="ECO:0007669"/>
    <property type="project" value="TreeGrafter"/>
</dbReference>
<evidence type="ECO:0000313" key="4">
    <source>
        <dbReference type="EMBL" id="JAN24259.1"/>
    </source>
</evidence>
<reference evidence="5 6" key="2">
    <citation type="submission" date="2016-03" db="EMBL/GenBank/DDBJ databases">
        <title>EvidentialGene: Evidence-directed Construction of Genes on Genomes.</title>
        <authorList>
            <person name="Gilbert D.G."/>
            <person name="Choi J.-H."/>
            <person name="Mockaitis K."/>
            <person name="Colbourne J."/>
            <person name="Pfrender M."/>
        </authorList>
    </citation>
    <scope>NUCLEOTIDE SEQUENCE [LARGE SCALE GENOMIC DNA]</scope>
    <source>
        <strain evidence="5 6">Xinb3</strain>
        <tissue evidence="5">Complete organism</tissue>
    </source>
</reference>
<accession>A0A0P5ST08</accession>
<dbReference type="GO" id="GO:0000724">
    <property type="term" value="P:double-strand break repair via homologous recombination"/>
    <property type="evidence" value="ECO:0007669"/>
    <property type="project" value="TreeGrafter"/>
</dbReference>
<dbReference type="GO" id="GO:0006289">
    <property type="term" value="P:nucleotide-excision repair"/>
    <property type="evidence" value="ECO:0007669"/>
    <property type="project" value="TreeGrafter"/>
</dbReference>
<name>A0A0P5ST08_9CRUS</name>
<evidence type="ECO:0000256" key="1">
    <source>
        <dbReference type="ARBA" id="ARBA00004123"/>
    </source>
</evidence>
<proteinExistence type="inferred from homology"/>
<keyword evidence="3" id="KW-0539">Nucleus</keyword>
<dbReference type="Pfam" id="PF08661">
    <property type="entry name" value="Rep_fac-A_3"/>
    <property type="match status" value="1"/>
</dbReference>
<dbReference type="EMBL" id="GDIQ01070478">
    <property type="protein sequence ID" value="JAN24259.1"/>
    <property type="molecule type" value="Transcribed_RNA"/>
</dbReference>
<comment type="similarity">
    <text evidence="2">Belongs to the replication factor A protein 3 family.</text>
</comment>
<dbReference type="AlphaFoldDB" id="A0A0P5ST08"/>
<dbReference type="EMBL" id="LRGB01003123">
    <property type="protein sequence ID" value="KZS04330.1"/>
    <property type="molecule type" value="Genomic_DNA"/>
</dbReference>
<keyword evidence="6" id="KW-1185">Reference proteome</keyword>
<dbReference type="GO" id="GO:0005662">
    <property type="term" value="C:DNA replication factor A complex"/>
    <property type="evidence" value="ECO:0007669"/>
    <property type="project" value="TreeGrafter"/>
</dbReference>
<gene>
    <name evidence="5" type="ORF">APZ42_032613</name>
</gene>
<dbReference type="SUPFAM" id="SSF50249">
    <property type="entry name" value="Nucleic acid-binding proteins"/>
    <property type="match status" value="1"/>
</dbReference>
<dbReference type="GO" id="GO:0003697">
    <property type="term" value="F:single-stranded DNA binding"/>
    <property type="evidence" value="ECO:0007669"/>
    <property type="project" value="TreeGrafter"/>
</dbReference>
<dbReference type="InterPro" id="IPR012340">
    <property type="entry name" value="NA-bd_OB-fold"/>
</dbReference>
<dbReference type="PANTHER" id="PTHR15114:SF1">
    <property type="entry name" value="REPLICATION PROTEIN A 14 KDA SUBUNIT"/>
    <property type="match status" value="1"/>
</dbReference>
<reference evidence="4" key="1">
    <citation type="submission" date="2015-10" db="EMBL/GenBank/DDBJ databases">
        <title>EvidentialGene: Evidence-directed Construction of Complete mRNA Transcriptomes without Genomes.</title>
        <authorList>
            <person name="Gilbert D.G."/>
        </authorList>
    </citation>
    <scope>NUCLEOTIDE SEQUENCE</scope>
</reference>
<dbReference type="InterPro" id="IPR013970">
    <property type="entry name" value="Rfa2"/>
</dbReference>
<evidence type="ECO:0000313" key="5">
    <source>
        <dbReference type="EMBL" id="KZS04330.1"/>
    </source>
</evidence>
<dbReference type="GO" id="GO:0003684">
    <property type="term" value="F:damaged DNA binding"/>
    <property type="evidence" value="ECO:0007669"/>
    <property type="project" value="TreeGrafter"/>
</dbReference>